<gene>
    <name evidence="1" type="ORF">E6C27_scaffold2741G00140</name>
</gene>
<dbReference type="EMBL" id="SSTE01014821">
    <property type="protein sequence ID" value="KAA0044256.1"/>
    <property type="molecule type" value="Genomic_DNA"/>
</dbReference>
<evidence type="ECO:0000313" key="1">
    <source>
        <dbReference type="EMBL" id="KAA0044256.1"/>
    </source>
</evidence>
<comment type="caution">
    <text evidence="1">The sequence shown here is derived from an EMBL/GenBank/DDBJ whole genome shotgun (WGS) entry which is preliminary data.</text>
</comment>
<evidence type="ECO:0000313" key="2">
    <source>
        <dbReference type="Proteomes" id="UP000321393"/>
    </source>
</evidence>
<accession>A0A5A7TQ73</accession>
<organism evidence="1 2">
    <name type="scientific">Cucumis melo var. makuwa</name>
    <name type="common">Oriental melon</name>
    <dbReference type="NCBI Taxonomy" id="1194695"/>
    <lineage>
        <taxon>Eukaryota</taxon>
        <taxon>Viridiplantae</taxon>
        <taxon>Streptophyta</taxon>
        <taxon>Embryophyta</taxon>
        <taxon>Tracheophyta</taxon>
        <taxon>Spermatophyta</taxon>
        <taxon>Magnoliopsida</taxon>
        <taxon>eudicotyledons</taxon>
        <taxon>Gunneridae</taxon>
        <taxon>Pentapetalae</taxon>
        <taxon>rosids</taxon>
        <taxon>fabids</taxon>
        <taxon>Cucurbitales</taxon>
        <taxon>Cucurbitaceae</taxon>
        <taxon>Benincaseae</taxon>
        <taxon>Cucumis</taxon>
    </lineage>
</organism>
<protein>
    <submittedName>
        <fullName evidence="1">Uncharacterized protein</fullName>
    </submittedName>
</protein>
<dbReference type="Proteomes" id="UP000321393">
    <property type="component" value="Unassembled WGS sequence"/>
</dbReference>
<name>A0A5A7TQ73_CUCMM</name>
<reference evidence="1 2" key="1">
    <citation type="submission" date="2019-08" db="EMBL/GenBank/DDBJ databases">
        <title>Draft genome sequences of two oriental melons (Cucumis melo L. var makuwa).</title>
        <authorList>
            <person name="Kwon S.-Y."/>
        </authorList>
    </citation>
    <scope>NUCLEOTIDE SEQUENCE [LARGE SCALE GENOMIC DNA]</scope>
    <source>
        <strain evidence="2">cv. SW 3</strain>
        <tissue evidence="1">Leaf</tissue>
    </source>
</reference>
<proteinExistence type="predicted"/>
<sequence length="130" mass="15215">MKGIMWPRADWKRTSTDRLQLYLHQLTRSCGQCVVFFYKKKIIPMWHDSTVPNEFTLLFYGIMMKQAFNLGYVMNGEFLGWMRNPKGAKAFLTTKEKLCLKYLPTIARYLKIEIGGKCNLAKLNHVTTLN</sequence>
<dbReference type="AlphaFoldDB" id="A0A5A7TQ73"/>